<dbReference type="GO" id="GO:0009098">
    <property type="term" value="P:L-leucine biosynthetic process"/>
    <property type="evidence" value="ECO:0007669"/>
    <property type="project" value="UniProtKB-KW"/>
</dbReference>
<keyword evidence="11" id="KW-0012">Acyltransferase</keyword>
<evidence type="ECO:0000256" key="4">
    <source>
        <dbReference type="ARBA" id="ARBA00022430"/>
    </source>
</evidence>
<keyword evidence="6 9" id="KW-0808">Transferase</keyword>
<dbReference type="FunFam" id="1.10.238.260:FF:000001">
    <property type="entry name" value="2-isopropylmalate synthase"/>
    <property type="match status" value="1"/>
</dbReference>
<feature type="domain" description="Pyruvate carboxyltransferase" evidence="10">
    <location>
        <begin position="7"/>
        <end position="269"/>
    </location>
</feature>
<evidence type="ECO:0000313" key="11">
    <source>
        <dbReference type="EMBL" id="NYF51726.1"/>
    </source>
</evidence>
<evidence type="ECO:0000256" key="6">
    <source>
        <dbReference type="ARBA" id="ARBA00022679"/>
    </source>
</evidence>
<dbReference type="Gene3D" id="3.20.20.70">
    <property type="entry name" value="Aldolase class I"/>
    <property type="match status" value="1"/>
</dbReference>
<dbReference type="GO" id="GO:0003852">
    <property type="term" value="F:2-isopropylmalate synthase activity"/>
    <property type="evidence" value="ECO:0007669"/>
    <property type="project" value="UniProtKB-EC"/>
</dbReference>
<dbReference type="AlphaFoldDB" id="A0A7Y9NLR2"/>
<dbReference type="Gene3D" id="1.10.238.260">
    <property type="match status" value="1"/>
</dbReference>
<proteinExistence type="inferred from homology"/>
<evidence type="ECO:0000313" key="12">
    <source>
        <dbReference type="Proteomes" id="UP000534186"/>
    </source>
</evidence>
<dbReference type="InterPro" id="IPR054691">
    <property type="entry name" value="LeuA/HCS_post-cat"/>
</dbReference>
<evidence type="ECO:0000256" key="1">
    <source>
        <dbReference type="ARBA" id="ARBA00004689"/>
    </source>
</evidence>
<dbReference type="InterPro" id="IPR050073">
    <property type="entry name" value="2-IPM_HCS-like"/>
</dbReference>
<dbReference type="EMBL" id="JACCCV010000001">
    <property type="protein sequence ID" value="NYF51726.1"/>
    <property type="molecule type" value="Genomic_DNA"/>
</dbReference>
<evidence type="ECO:0000256" key="2">
    <source>
        <dbReference type="ARBA" id="ARBA00009396"/>
    </source>
</evidence>
<dbReference type="PROSITE" id="PS00816">
    <property type="entry name" value="AIPM_HOMOCIT_SYNTH_2"/>
    <property type="match status" value="1"/>
</dbReference>
<dbReference type="CDD" id="cd07940">
    <property type="entry name" value="DRE_TIM_IPMS"/>
    <property type="match status" value="1"/>
</dbReference>
<dbReference type="Proteomes" id="UP000534186">
    <property type="component" value="Unassembled WGS sequence"/>
</dbReference>
<comment type="similarity">
    <text evidence="2">Belongs to the alpha-IPM synthase/homocitrate synthase family. LeuA type 1 subfamily.</text>
</comment>
<evidence type="ECO:0000259" key="10">
    <source>
        <dbReference type="PROSITE" id="PS50991"/>
    </source>
</evidence>
<dbReference type="PANTHER" id="PTHR10277">
    <property type="entry name" value="HOMOCITRATE SYNTHASE-RELATED"/>
    <property type="match status" value="1"/>
</dbReference>
<gene>
    <name evidence="11" type="ORF">HDF12_002091</name>
</gene>
<keyword evidence="4" id="KW-0432">Leucine biosynthesis</keyword>
<evidence type="ECO:0000256" key="7">
    <source>
        <dbReference type="ARBA" id="ARBA00023211"/>
    </source>
</evidence>
<dbReference type="FunFam" id="3.20.20.70:FF:000010">
    <property type="entry name" value="2-isopropylmalate synthase"/>
    <property type="match status" value="1"/>
</dbReference>
<dbReference type="PANTHER" id="PTHR10277:SF9">
    <property type="entry name" value="2-ISOPROPYLMALATE SYNTHASE 1, CHLOROPLASTIC-RELATED"/>
    <property type="match status" value="1"/>
</dbReference>
<evidence type="ECO:0000256" key="9">
    <source>
        <dbReference type="RuleBase" id="RU003523"/>
    </source>
</evidence>
<comment type="pathway">
    <text evidence="1">Amino-acid biosynthesis; L-leucine biosynthesis; L-leucine from 3-methyl-2-oxobutanoate: step 1/4.</text>
</comment>
<reference evidence="11 12" key="1">
    <citation type="submission" date="2020-07" db="EMBL/GenBank/DDBJ databases">
        <title>Genomic Encyclopedia of Type Strains, Phase IV (KMG-V): Genome sequencing to study the core and pangenomes of soil and plant-associated prokaryotes.</title>
        <authorList>
            <person name="Whitman W."/>
        </authorList>
    </citation>
    <scope>NUCLEOTIDE SEQUENCE [LARGE SCALE GENOMIC DNA]</scope>
    <source>
        <strain evidence="11 12">M8UP30</strain>
    </source>
</reference>
<keyword evidence="7" id="KW-0464">Manganese</keyword>
<dbReference type="NCBIfam" id="NF002086">
    <property type="entry name" value="PRK00915.1-3"/>
    <property type="match status" value="1"/>
</dbReference>
<dbReference type="PROSITE" id="PS00815">
    <property type="entry name" value="AIPM_HOMOCIT_SYNTH_1"/>
    <property type="match status" value="1"/>
</dbReference>
<comment type="caution">
    <text evidence="11">The sequence shown here is derived from an EMBL/GenBank/DDBJ whole genome shotgun (WGS) entry which is preliminary data.</text>
</comment>
<dbReference type="EC" id="2.3.3.13" evidence="3"/>
<dbReference type="InterPro" id="IPR013785">
    <property type="entry name" value="Aldolase_TIM"/>
</dbReference>
<dbReference type="Pfam" id="PF00682">
    <property type="entry name" value="HMGL-like"/>
    <property type="match status" value="1"/>
</dbReference>
<accession>A0A7Y9NLR2</accession>
<dbReference type="InterPro" id="IPR000891">
    <property type="entry name" value="PYR_CT"/>
</dbReference>
<keyword evidence="5" id="KW-0028">Amino-acid biosynthesis</keyword>
<evidence type="ECO:0000256" key="8">
    <source>
        <dbReference type="ARBA" id="ARBA00023304"/>
    </source>
</evidence>
<evidence type="ECO:0000256" key="5">
    <source>
        <dbReference type="ARBA" id="ARBA00022605"/>
    </source>
</evidence>
<protein>
    <recommendedName>
        <fullName evidence="3">2-isopropylmalate synthase</fullName>
        <ecNumber evidence="3">2.3.3.13</ecNumber>
    </recommendedName>
</protein>
<organism evidence="11 12">
    <name type="scientific">Tunturiibacter lichenicola</name>
    <dbReference type="NCBI Taxonomy" id="2051959"/>
    <lineage>
        <taxon>Bacteria</taxon>
        <taxon>Pseudomonadati</taxon>
        <taxon>Acidobacteriota</taxon>
        <taxon>Terriglobia</taxon>
        <taxon>Terriglobales</taxon>
        <taxon>Acidobacteriaceae</taxon>
        <taxon>Tunturiibacter</taxon>
    </lineage>
</organism>
<keyword evidence="8" id="KW-0100">Branched-chain amino acid biosynthesis</keyword>
<sequence length="391" mass="42703">MSSHNQIVFFDTTLRDGEQSPGCTMHHDEKLRMAHQLANLGVDVLEAGFAIASQGDSDSIRMIAREVRGPRIASLARCKREDIEAAARSIEPAEKARIHTFLASSDLHLEAKLKITRAEALHQAAESVRLARTFADDVEFSAEDATRTDPDFLVEIVTVAVQAGATTINIPDTVGYTTPDEYAATFRMLIAKVPGIDDVILSTHCHNDLGMAVANTLAGIHAGARQAECTINGIGERAGNAALEEIAAALMVRRDKLPYTNNIKLNQLYPTSQMLAEFISFGCSPNKAVVGANAFAHESGIHQHGMMANPLTYEIMTPESVGVPSTNMVLGKHSGRRLLEQRLTELGHSLTRTQLDDVYHRFTELADRKKSIYDQDLLGLLQPDKSTVITH</sequence>
<dbReference type="InterPro" id="IPR002034">
    <property type="entry name" value="AIPM/Hcit_synth_CS"/>
</dbReference>
<name>A0A7Y9NLR2_9BACT</name>
<dbReference type="PROSITE" id="PS50991">
    <property type="entry name" value="PYR_CT"/>
    <property type="match status" value="1"/>
</dbReference>
<dbReference type="SUPFAM" id="SSF51569">
    <property type="entry name" value="Aldolase"/>
    <property type="match status" value="1"/>
</dbReference>
<evidence type="ECO:0000256" key="3">
    <source>
        <dbReference type="ARBA" id="ARBA00012973"/>
    </source>
</evidence>
<dbReference type="Pfam" id="PF22617">
    <property type="entry name" value="HCS_D2"/>
    <property type="match status" value="1"/>
</dbReference>